<comment type="catalytic activity">
    <reaction evidence="12 14">
        <text>ATP + (deoxyribonucleotide)n-3'-hydroxyl + 5'-phospho-(deoxyribonucleotide)m = (deoxyribonucleotide)n+m + AMP + diphosphate.</text>
        <dbReference type="EC" id="6.5.1.1"/>
    </reaction>
</comment>
<evidence type="ECO:0000256" key="14">
    <source>
        <dbReference type="RuleBase" id="RU000617"/>
    </source>
</evidence>
<evidence type="ECO:0000256" key="15">
    <source>
        <dbReference type="RuleBase" id="RU004196"/>
    </source>
</evidence>
<dbReference type="NCBIfam" id="NF002868">
    <property type="entry name" value="PRK03180.1"/>
    <property type="match status" value="1"/>
</dbReference>
<dbReference type="RefSeq" id="WP_166099169.1">
    <property type="nucleotide sequence ID" value="NZ_BMMY01000005.1"/>
</dbReference>
<keyword evidence="2" id="KW-0132">Cell division</keyword>
<dbReference type="PROSITE" id="PS50160">
    <property type="entry name" value="DNA_LIGASE_A3"/>
    <property type="match status" value="1"/>
</dbReference>
<dbReference type="PROSITE" id="PS00697">
    <property type="entry name" value="DNA_LIGASE_A1"/>
    <property type="match status" value="1"/>
</dbReference>
<dbReference type="GO" id="GO:0005524">
    <property type="term" value="F:ATP binding"/>
    <property type="evidence" value="ECO:0007669"/>
    <property type="project" value="UniProtKB-KW"/>
</dbReference>
<dbReference type="KEGG" id="pei:H9L10_15355"/>
<organism evidence="17 18">
    <name type="scientific">Phycicoccus endophyticus</name>
    <dbReference type="NCBI Taxonomy" id="1690220"/>
    <lineage>
        <taxon>Bacteria</taxon>
        <taxon>Bacillati</taxon>
        <taxon>Actinomycetota</taxon>
        <taxon>Actinomycetes</taxon>
        <taxon>Micrococcales</taxon>
        <taxon>Intrasporangiaceae</taxon>
        <taxon>Phycicoccus</taxon>
    </lineage>
</organism>
<keyword evidence="6 14" id="KW-0227">DNA damage</keyword>
<keyword evidence="10 14" id="KW-0234">DNA repair</keyword>
<evidence type="ECO:0000256" key="3">
    <source>
        <dbReference type="ARBA" id="ARBA00022705"/>
    </source>
</evidence>
<evidence type="ECO:0000256" key="1">
    <source>
        <dbReference type="ARBA" id="ARBA00022598"/>
    </source>
</evidence>
<accession>A0A7G9R1Q4</accession>
<dbReference type="PANTHER" id="PTHR45674:SF13">
    <property type="entry name" value="DNA LIGASE-RELATED"/>
    <property type="match status" value="1"/>
</dbReference>
<keyword evidence="9 14" id="KW-0233">DNA recombination</keyword>
<dbReference type="Pfam" id="PF04679">
    <property type="entry name" value="DNA_ligase_A_C"/>
    <property type="match status" value="1"/>
</dbReference>
<evidence type="ECO:0000256" key="11">
    <source>
        <dbReference type="ARBA" id="ARBA00023306"/>
    </source>
</evidence>
<dbReference type="AlphaFoldDB" id="A0A7G9R1Q4"/>
<dbReference type="InterPro" id="IPR012340">
    <property type="entry name" value="NA-bd_OB-fold"/>
</dbReference>
<dbReference type="GO" id="GO:0071897">
    <property type="term" value="P:DNA biosynthetic process"/>
    <property type="evidence" value="ECO:0007669"/>
    <property type="project" value="InterPro"/>
</dbReference>
<evidence type="ECO:0000256" key="8">
    <source>
        <dbReference type="ARBA" id="ARBA00022842"/>
    </source>
</evidence>
<keyword evidence="1 14" id="KW-0436">Ligase</keyword>
<dbReference type="GO" id="GO:0051301">
    <property type="term" value="P:cell division"/>
    <property type="evidence" value="ECO:0007669"/>
    <property type="project" value="UniProtKB-KW"/>
</dbReference>
<dbReference type="Pfam" id="PF04675">
    <property type="entry name" value="DNA_ligase_A_N"/>
    <property type="match status" value="1"/>
</dbReference>
<dbReference type="EMBL" id="CP060712">
    <property type="protein sequence ID" value="QNN49529.1"/>
    <property type="molecule type" value="Genomic_DNA"/>
</dbReference>
<dbReference type="NCBIfam" id="TIGR00574">
    <property type="entry name" value="dnl1"/>
    <property type="match status" value="1"/>
</dbReference>
<dbReference type="EC" id="6.5.1.1" evidence="14"/>
<sequence>MDVTLGELVAVSREVAATRSRTAKTEVIAALLARADAAEVGTVVAFLSGVLPQRRLGVGHRSLGTLPAAAAEASLTVADVDAAFDRLAALAGEGSAGARRAEVGTLLGRATADEQHFLAALLTGNLRQGALDGVVQAALARAFEIPDAVVRRAVMLAGFTHVVAGIAARGGRAALEEVGLVVGRPLRPMLAASAKTTDEAVGSFAGERMLVDGKLDGIRVQVHRVAGAVSVFTRSLEEITERVPEVVEAVAGLPGGDLVLDGEAIVLLDGGRPAPFQVTGARTASTADVGRLRSQAPLTTVLFDVLHADGRDLVDVPALERHEVLAALAPQLLVPRVVTADPAEAARFFDELVAAGHEGVVVKDTASPYAAGRRGSGWVKVKPRHTLDLVVLAVERGSGRRRGWLSNIHLGARDPEGGGYVMVGKTFKGMTDEMLRWQTARFGELADGPIDGYVVRVRPEQVVEVALDGVQRSSRYPGGVALRFARVLRYREDKGPDEADTIATVRALRG</sequence>
<dbReference type="InterPro" id="IPR012310">
    <property type="entry name" value="DNA_ligase_ATP-dep_cent"/>
</dbReference>
<dbReference type="Pfam" id="PF01068">
    <property type="entry name" value="DNA_ligase_A_M"/>
    <property type="match status" value="1"/>
</dbReference>
<keyword evidence="3" id="KW-0235">DNA replication</keyword>
<keyword evidence="4" id="KW-0479">Metal-binding</keyword>
<evidence type="ECO:0000256" key="2">
    <source>
        <dbReference type="ARBA" id="ARBA00022618"/>
    </source>
</evidence>
<evidence type="ECO:0000256" key="7">
    <source>
        <dbReference type="ARBA" id="ARBA00022840"/>
    </source>
</evidence>
<reference evidence="17 18" key="1">
    <citation type="submission" date="2020-08" db="EMBL/GenBank/DDBJ databases">
        <title>Genome sequence of Phycicoccus endophyticus JCM 31784T.</title>
        <authorList>
            <person name="Hyun D.-W."/>
            <person name="Bae J.-W."/>
        </authorList>
    </citation>
    <scope>NUCLEOTIDE SEQUENCE [LARGE SCALE GENOMIC DNA]</scope>
    <source>
        <strain evidence="17 18">JCM 31784</strain>
    </source>
</reference>
<comment type="similarity">
    <text evidence="15">Belongs to the ATP-dependent DNA ligase family.</text>
</comment>
<dbReference type="Gene3D" id="2.40.50.140">
    <property type="entry name" value="Nucleic acid-binding proteins"/>
    <property type="match status" value="1"/>
</dbReference>
<dbReference type="GO" id="GO:0046872">
    <property type="term" value="F:metal ion binding"/>
    <property type="evidence" value="ECO:0007669"/>
    <property type="project" value="UniProtKB-KW"/>
</dbReference>
<dbReference type="PANTHER" id="PTHR45674">
    <property type="entry name" value="DNA LIGASE 1/3 FAMILY MEMBER"/>
    <property type="match status" value="1"/>
</dbReference>
<evidence type="ECO:0000313" key="18">
    <source>
        <dbReference type="Proteomes" id="UP000515976"/>
    </source>
</evidence>
<evidence type="ECO:0000256" key="13">
    <source>
        <dbReference type="ARBA" id="ARBA00054532"/>
    </source>
</evidence>
<dbReference type="InterPro" id="IPR016059">
    <property type="entry name" value="DNA_ligase_ATP-dep_CS"/>
</dbReference>
<keyword evidence="7 14" id="KW-0067">ATP-binding</keyword>
<dbReference type="Gene3D" id="1.10.3260.10">
    <property type="entry name" value="DNA ligase, ATP-dependent, N-terminal domain"/>
    <property type="match status" value="1"/>
</dbReference>
<evidence type="ECO:0000256" key="5">
    <source>
        <dbReference type="ARBA" id="ARBA00022741"/>
    </source>
</evidence>
<evidence type="ECO:0000256" key="6">
    <source>
        <dbReference type="ARBA" id="ARBA00022763"/>
    </source>
</evidence>
<evidence type="ECO:0000313" key="17">
    <source>
        <dbReference type="EMBL" id="QNN49529.1"/>
    </source>
</evidence>
<name>A0A7G9R1Q4_9MICO</name>
<dbReference type="Gene3D" id="3.30.470.30">
    <property type="entry name" value="DNA ligase/mRNA capping enzyme"/>
    <property type="match status" value="1"/>
</dbReference>
<dbReference type="GO" id="GO:0006281">
    <property type="term" value="P:DNA repair"/>
    <property type="evidence" value="ECO:0007669"/>
    <property type="project" value="UniProtKB-KW"/>
</dbReference>
<dbReference type="InterPro" id="IPR000977">
    <property type="entry name" value="DNA_ligase_ATP-dep"/>
</dbReference>
<dbReference type="InterPro" id="IPR012308">
    <property type="entry name" value="DNA_ligase_ATP-dep_N"/>
</dbReference>
<comment type="function">
    <text evidence="13">DNA ligase that seals nicks in double-stranded DNA during DNA replication, DNA recombination and DNA repair.</text>
</comment>
<dbReference type="InterPro" id="IPR050191">
    <property type="entry name" value="ATP-dep_DNA_ligase"/>
</dbReference>
<protein>
    <recommendedName>
        <fullName evidence="14">DNA ligase</fullName>
        <ecNumber evidence="14">6.5.1.1</ecNumber>
    </recommendedName>
</protein>
<dbReference type="SUPFAM" id="SSF50249">
    <property type="entry name" value="Nucleic acid-binding proteins"/>
    <property type="match status" value="1"/>
</dbReference>
<dbReference type="GO" id="GO:0006260">
    <property type="term" value="P:DNA replication"/>
    <property type="evidence" value="ECO:0007669"/>
    <property type="project" value="UniProtKB-KW"/>
</dbReference>
<proteinExistence type="inferred from homology"/>
<dbReference type="FunFam" id="2.40.50.140:FF:000163">
    <property type="entry name" value="Probable DNA ligase"/>
    <property type="match status" value="1"/>
</dbReference>
<keyword evidence="8" id="KW-0460">Magnesium</keyword>
<dbReference type="SUPFAM" id="SSF56091">
    <property type="entry name" value="DNA ligase/mRNA capping enzyme, catalytic domain"/>
    <property type="match status" value="1"/>
</dbReference>
<evidence type="ECO:0000256" key="4">
    <source>
        <dbReference type="ARBA" id="ARBA00022723"/>
    </source>
</evidence>
<keyword evidence="11" id="KW-0131">Cell cycle</keyword>
<dbReference type="SUPFAM" id="SSF117018">
    <property type="entry name" value="ATP-dependent DNA ligase DNA-binding domain"/>
    <property type="match status" value="1"/>
</dbReference>
<keyword evidence="5 14" id="KW-0547">Nucleotide-binding</keyword>
<evidence type="ECO:0000256" key="12">
    <source>
        <dbReference type="ARBA" id="ARBA00034003"/>
    </source>
</evidence>
<evidence type="ECO:0000256" key="10">
    <source>
        <dbReference type="ARBA" id="ARBA00023204"/>
    </source>
</evidence>
<evidence type="ECO:0000256" key="9">
    <source>
        <dbReference type="ARBA" id="ARBA00023172"/>
    </source>
</evidence>
<dbReference type="CDD" id="cd07972">
    <property type="entry name" value="OBF_DNA_ligase_Arch_LigB"/>
    <property type="match status" value="1"/>
</dbReference>
<feature type="domain" description="ATP-dependent DNA ligase family profile" evidence="16">
    <location>
        <begin position="291"/>
        <end position="414"/>
    </location>
</feature>
<dbReference type="InterPro" id="IPR012309">
    <property type="entry name" value="DNA_ligase_ATP-dep_C"/>
</dbReference>
<dbReference type="GO" id="GO:0003910">
    <property type="term" value="F:DNA ligase (ATP) activity"/>
    <property type="evidence" value="ECO:0007669"/>
    <property type="project" value="UniProtKB-EC"/>
</dbReference>
<evidence type="ECO:0000259" key="16">
    <source>
        <dbReference type="PROSITE" id="PS50160"/>
    </source>
</evidence>
<dbReference type="GO" id="GO:0003677">
    <property type="term" value="F:DNA binding"/>
    <property type="evidence" value="ECO:0007669"/>
    <property type="project" value="InterPro"/>
</dbReference>
<dbReference type="GO" id="GO:0006310">
    <property type="term" value="P:DNA recombination"/>
    <property type="evidence" value="ECO:0007669"/>
    <property type="project" value="UniProtKB-KW"/>
</dbReference>
<gene>
    <name evidence="17" type="ORF">H9L10_15355</name>
</gene>
<dbReference type="CDD" id="cd07901">
    <property type="entry name" value="Adenylation_DNA_ligase_Arch_LigB"/>
    <property type="match status" value="1"/>
</dbReference>
<keyword evidence="18" id="KW-1185">Reference proteome</keyword>
<dbReference type="Proteomes" id="UP000515976">
    <property type="component" value="Chromosome"/>
</dbReference>
<dbReference type="InterPro" id="IPR036599">
    <property type="entry name" value="DNA_ligase_N_sf"/>
</dbReference>